<evidence type="ECO:0000256" key="3">
    <source>
        <dbReference type="ARBA" id="ARBA00023125"/>
    </source>
</evidence>
<dbReference type="Gene3D" id="1.10.150.130">
    <property type="match status" value="1"/>
</dbReference>
<dbReference type="GO" id="GO:0015074">
    <property type="term" value="P:DNA integration"/>
    <property type="evidence" value="ECO:0007669"/>
    <property type="project" value="UniProtKB-KW"/>
</dbReference>
<dbReference type="EMBL" id="FPIW01000103">
    <property type="protein sequence ID" value="SFW74514.1"/>
    <property type="molecule type" value="Genomic_DNA"/>
</dbReference>
<keyword evidence="4" id="KW-0233">DNA recombination</keyword>
<dbReference type="SUPFAM" id="SSF56349">
    <property type="entry name" value="DNA breaking-rejoining enzymes"/>
    <property type="match status" value="1"/>
</dbReference>
<gene>
    <name evidence="8" type="ORF">SAMN02910291_02877</name>
</gene>
<keyword evidence="2" id="KW-0229">DNA integration</keyword>
<evidence type="ECO:0000256" key="1">
    <source>
        <dbReference type="ARBA" id="ARBA00008857"/>
    </source>
</evidence>
<dbReference type="PROSITE" id="PS51898">
    <property type="entry name" value="TYR_RECOMBINASE"/>
    <property type="match status" value="1"/>
</dbReference>
<dbReference type="AlphaFoldDB" id="A0AA94HVD4"/>
<dbReference type="CDD" id="cd00796">
    <property type="entry name" value="INT_Rci_Hp1_C"/>
    <property type="match status" value="1"/>
</dbReference>
<dbReference type="GO" id="GO:0006310">
    <property type="term" value="P:DNA recombination"/>
    <property type="evidence" value="ECO:0007669"/>
    <property type="project" value="UniProtKB-KW"/>
</dbReference>
<evidence type="ECO:0000256" key="2">
    <source>
        <dbReference type="ARBA" id="ARBA00022908"/>
    </source>
</evidence>
<evidence type="ECO:0000259" key="6">
    <source>
        <dbReference type="PROSITE" id="PS51898"/>
    </source>
</evidence>
<dbReference type="PROSITE" id="PS51900">
    <property type="entry name" value="CB"/>
    <property type="match status" value="1"/>
</dbReference>
<comment type="caution">
    <text evidence="8">The sequence shown here is derived from an EMBL/GenBank/DDBJ whole genome shotgun (WGS) entry which is preliminary data.</text>
</comment>
<sequence>MASPKRIKTKYPGVFYREVARIGASGVERVYYILFKKEGKLYEEKVGRQYVDDMTPAKAAGIRSERIEGRRLSRKEIRQAEALAKAADLSIPTVAHLWESYCEGKKRTHAFRSTEYSFHKYLAEFSCMTPDQLTTQHVTKLRDKLLGQGKSPQTVKHVLSELKRLIRFGVKNGLCTMPDAAKLHFEMPYVDNEKTETMTQGQVAAFVKALDEEPDQNAAAFMRLALVTGMRRGALMALRWDDVDFDLGFITLRGSVAKKGKTETIPMTLAARKIFEDIARTDSLYVFPGKDGGPRHEFRRMARRIKEKANLPADFRPLHGLRHAYASFLASSGKVDLYTLQKLLTHSSPQMTQRYAHLADEAMQRAASVADEIFDMDKRKK</sequence>
<name>A0AA94HVD4_DESDE</name>
<feature type="domain" description="Tyr recombinase" evidence="6">
    <location>
        <begin position="193"/>
        <end position="371"/>
    </location>
</feature>
<dbReference type="PANTHER" id="PTHR30629">
    <property type="entry name" value="PROPHAGE INTEGRASE"/>
    <property type="match status" value="1"/>
</dbReference>
<keyword evidence="3 5" id="KW-0238">DNA-binding</keyword>
<protein>
    <submittedName>
        <fullName evidence="8">Site-specific recombinase XerD</fullName>
    </submittedName>
</protein>
<dbReference type="InterPro" id="IPR011010">
    <property type="entry name" value="DNA_brk_join_enz"/>
</dbReference>
<dbReference type="InterPro" id="IPR013762">
    <property type="entry name" value="Integrase-like_cat_sf"/>
</dbReference>
<dbReference type="Pfam" id="PF00589">
    <property type="entry name" value="Phage_integrase"/>
    <property type="match status" value="1"/>
</dbReference>
<organism evidence="8 9">
    <name type="scientific">Desulfovibrio desulfuricans</name>
    <dbReference type="NCBI Taxonomy" id="876"/>
    <lineage>
        <taxon>Bacteria</taxon>
        <taxon>Pseudomonadati</taxon>
        <taxon>Thermodesulfobacteriota</taxon>
        <taxon>Desulfovibrionia</taxon>
        <taxon>Desulfovibrionales</taxon>
        <taxon>Desulfovibrionaceae</taxon>
        <taxon>Desulfovibrio</taxon>
    </lineage>
</organism>
<accession>A0AA94HVD4</accession>
<dbReference type="Proteomes" id="UP000182680">
    <property type="component" value="Unassembled WGS sequence"/>
</dbReference>
<evidence type="ECO:0000256" key="4">
    <source>
        <dbReference type="ARBA" id="ARBA00023172"/>
    </source>
</evidence>
<dbReference type="PANTHER" id="PTHR30629:SF2">
    <property type="entry name" value="PROPHAGE INTEGRASE INTS-RELATED"/>
    <property type="match status" value="1"/>
</dbReference>
<reference evidence="9" key="1">
    <citation type="submission" date="2016-11" db="EMBL/GenBank/DDBJ databases">
        <authorList>
            <person name="Jaros S."/>
            <person name="Januszkiewicz K."/>
            <person name="Wedrychowicz H."/>
        </authorList>
    </citation>
    <scope>NUCLEOTIDE SEQUENCE [LARGE SCALE GENOMIC DNA]</scope>
    <source>
        <strain evidence="9">DSM 7057</strain>
    </source>
</reference>
<dbReference type="InterPro" id="IPR010998">
    <property type="entry name" value="Integrase_recombinase_N"/>
</dbReference>
<dbReference type="InterPro" id="IPR002104">
    <property type="entry name" value="Integrase_catalytic"/>
</dbReference>
<dbReference type="InterPro" id="IPR044068">
    <property type="entry name" value="CB"/>
</dbReference>
<dbReference type="Gene3D" id="1.10.443.10">
    <property type="entry name" value="Intergrase catalytic core"/>
    <property type="match status" value="1"/>
</dbReference>
<evidence type="ECO:0000313" key="8">
    <source>
        <dbReference type="EMBL" id="SFW74514.1"/>
    </source>
</evidence>
<evidence type="ECO:0000313" key="9">
    <source>
        <dbReference type="Proteomes" id="UP000182680"/>
    </source>
</evidence>
<proteinExistence type="inferred from homology"/>
<feature type="domain" description="Core-binding (CB)" evidence="7">
    <location>
        <begin position="89"/>
        <end position="170"/>
    </location>
</feature>
<dbReference type="InterPro" id="IPR050808">
    <property type="entry name" value="Phage_Integrase"/>
</dbReference>
<evidence type="ECO:0000256" key="5">
    <source>
        <dbReference type="PROSITE-ProRule" id="PRU01248"/>
    </source>
</evidence>
<dbReference type="GO" id="GO:0003677">
    <property type="term" value="F:DNA binding"/>
    <property type="evidence" value="ECO:0007669"/>
    <property type="project" value="UniProtKB-UniRule"/>
</dbReference>
<evidence type="ECO:0000259" key="7">
    <source>
        <dbReference type="PROSITE" id="PS51900"/>
    </source>
</evidence>
<comment type="similarity">
    <text evidence="1">Belongs to the 'phage' integrase family.</text>
</comment>
<dbReference type="RefSeq" id="WP_072312595.1">
    <property type="nucleotide sequence ID" value="NZ_FPIW01000103.1"/>
</dbReference>